<dbReference type="CDD" id="cd18809">
    <property type="entry name" value="SF1_C_RecD"/>
    <property type="match status" value="1"/>
</dbReference>
<keyword evidence="3" id="KW-0413">Isomerase</keyword>
<evidence type="ECO:0000313" key="6">
    <source>
        <dbReference type="Proteomes" id="UP001596142"/>
    </source>
</evidence>
<sequence>MEEKVMVDHSSQFNTEEEDRPYIRGSVLHLIFRNDDNGYTVAKVKVKKAQPSVEGDTVTVVGFFPVIEPEETYEFEGSFKEHPRFGKQLQAESYRKDIPTEEEAVISYLSSDRFTGIGKKTAASIVQSLGNDAINKILDNPDVLREVQGLNEKKRTLLFDQLMENQGMERAMLLLTRYGFGLDLAVKVYNTYKDQTLETVQNNPYQLVWDVEGIGFHKADKLGRKMGIKDNNMERIKAGVLYALYEHTMQDGHVYMPQHLLEEKSVELLSEESEAISKDEVWNGLLELAEDGKVAVEDERAYITSLYFAEKGFVTNVRRLLTKDEEDPFPEAEFLKALGEAEERFTIEYENQQREAIQKAIHSPLMVLTGGPGTGKTTVIRAIVEIFASLHGYSLDQNDYKNDEPFPVLLAAPTGRAAKRMKESTGLPATTIHKLLGYKGEAEEEGFEKSEEQPLEGKLLIIDEVSMVDMWLANQLFKAVPDDMQVILVGDEDQLPSVGPGQVLGDLIHSECVPVVSLSVVYRQAEGSSIIDLAHIIKNGEFPEKLEQPKSDRRFFPCGKHQVAQVIEQVCEGAVRRGYKPKEIQVLAPMYRGPAGVDMLNEGLQELFNPAKEGKREVQFGEKIYRTGDVVLQLVNNPEEQVFNGDRGEIVAIFTAKETVDRQIQIVISFDGIEVTYTKQDLKQITLAYCSSIHKAQGSEFPIVVLPMVMSYRRMLRRNLIYTAVTRAKDYLILCGESRALEFGISQHNKDSRLTRLKEKLQEALLEDTHQHE</sequence>
<keyword evidence="3" id="KW-0378">Hydrolase</keyword>
<comment type="function">
    <text evidence="3">DNA-dependent ATPase and ATP-dependent 5'-3' DNA helicase. Has no activity on blunt DNA or DNA with 3'-overhangs, requires at least 10 bases of 5'-ssDNA for helicase activity.</text>
</comment>
<gene>
    <name evidence="3" type="primary">recD2</name>
    <name evidence="5" type="ORF">ACFPU1_11985</name>
</gene>
<dbReference type="InterPro" id="IPR003593">
    <property type="entry name" value="AAA+_ATPase"/>
</dbReference>
<dbReference type="InterPro" id="IPR055446">
    <property type="entry name" value="RecD2_N_OB"/>
</dbReference>
<dbReference type="EC" id="5.6.2.3" evidence="3"/>
<dbReference type="RefSeq" id="WP_417851950.1">
    <property type="nucleotide sequence ID" value="NZ_JBHSPG010000009.1"/>
</dbReference>
<dbReference type="InterPro" id="IPR006345">
    <property type="entry name" value="RecD2"/>
</dbReference>
<dbReference type="Gene3D" id="3.40.50.300">
    <property type="entry name" value="P-loop containing nucleotide triphosphate hydrolases"/>
    <property type="match status" value="2"/>
</dbReference>
<evidence type="ECO:0000256" key="3">
    <source>
        <dbReference type="HAMAP-Rule" id="MF_01488"/>
    </source>
</evidence>
<keyword evidence="1 3" id="KW-0547">Nucleotide-binding</keyword>
<dbReference type="SMART" id="SM00382">
    <property type="entry name" value="AAA"/>
    <property type="match status" value="1"/>
</dbReference>
<dbReference type="SUPFAM" id="SSF52540">
    <property type="entry name" value="P-loop containing nucleoside triphosphate hydrolases"/>
    <property type="match status" value="1"/>
</dbReference>
<organism evidence="5 6">
    <name type="scientific">Thalassorhabdus alkalitolerans</name>
    <dbReference type="NCBI Taxonomy" id="2282697"/>
    <lineage>
        <taxon>Bacteria</taxon>
        <taxon>Bacillati</taxon>
        <taxon>Bacillota</taxon>
        <taxon>Bacilli</taxon>
        <taxon>Bacillales</taxon>
        <taxon>Bacillaceae</taxon>
        <taxon>Thalassorhabdus</taxon>
    </lineage>
</organism>
<keyword evidence="3" id="KW-0347">Helicase</keyword>
<dbReference type="InterPro" id="IPR027785">
    <property type="entry name" value="UvrD-like_helicase_C"/>
</dbReference>
<dbReference type="Gene3D" id="2.30.30.940">
    <property type="match status" value="1"/>
</dbReference>
<feature type="binding site" evidence="3">
    <location>
        <begin position="373"/>
        <end position="377"/>
    </location>
    <ligand>
        <name>ATP</name>
        <dbReference type="ChEBI" id="CHEBI:30616"/>
    </ligand>
</feature>
<evidence type="ECO:0000256" key="2">
    <source>
        <dbReference type="ARBA" id="ARBA00022840"/>
    </source>
</evidence>
<evidence type="ECO:0000313" key="5">
    <source>
        <dbReference type="EMBL" id="MFC5713506.1"/>
    </source>
</evidence>
<keyword evidence="2 3" id="KW-0067">ATP-binding</keyword>
<dbReference type="NCBIfam" id="TIGR01448">
    <property type="entry name" value="recD_rel"/>
    <property type="match status" value="1"/>
</dbReference>
<dbReference type="Pfam" id="PF13538">
    <property type="entry name" value="UvrD_C_2"/>
    <property type="match status" value="1"/>
</dbReference>
<reference evidence="6" key="1">
    <citation type="journal article" date="2019" name="Int. J. Syst. Evol. Microbiol.">
        <title>The Global Catalogue of Microorganisms (GCM) 10K type strain sequencing project: providing services to taxonomists for standard genome sequencing and annotation.</title>
        <authorList>
            <consortium name="The Broad Institute Genomics Platform"/>
            <consortium name="The Broad Institute Genome Sequencing Center for Infectious Disease"/>
            <person name="Wu L."/>
            <person name="Ma J."/>
        </authorList>
    </citation>
    <scope>NUCLEOTIDE SEQUENCE [LARGE SCALE GENOMIC DNA]</scope>
    <source>
        <strain evidence="6">CECT 7184</strain>
    </source>
</reference>
<dbReference type="PANTHER" id="PTHR43788:SF6">
    <property type="entry name" value="DNA HELICASE B"/>
    <property type="match status" value="1"/>
</dbReference>
<proteinExistence type="inferred from homology"/>
<dbReference type="PANTHER" id="PTHR43788">
    <property type="entry name" value="DNA2/NAM7 HELICASE FAMILY MEMBER"/>
    <property type="match status" value="1"/>
</dbReference>
<dbReference type="EMBL" id="JBHSOZ010000005">
    <property type="protein sequence ID" value="MFC5713506.1"/>
    <property type="molecule type" value="Genomic_DNA"/>
</dbReference>
<dbReference type="Pfam" id="PF23139">
    <property type="entry name" value="OB_YrrC"/>
    <property type="match status" value="1"/>
</dbReference>
<dbReference type="Proteomes" id="UP001596142">
    <property type="component" value="Unassembled WGS sequence"/>
</dbReference>
<dbReference type="Pfam" id="PF14490">
    <property type="entry name" value="HHH_RecD2"/>
    <property type="match status" value="1"/>
</dbReference>
<comment type="caution">
    <text evidence="5">The sequence shown here is derived from an EMBL/GenBank/DDBJ whole genome shotgun (WGS) entry which is preliminary data.</text>
</comment>
<dbReference type="InterPro" id="IPR041451">
    <property type="entry name" value="RecD2_SH13"/>
</dbReference>
<dbReference type="InterPro" id="IPR029493">
    <property type="entry name" value="RecD2-like_HHH"/>
</dbReference>
<dbReference type="Pfam" id="PF13245">
    <property type="entry name" value="AAA_19"/>
    <property type="match status" value="1"/>
</dbReference>
<dbReference type="Pfam" id="PF18335">
    <property type="entry name" value="SH3_13"/>
    <property type="match status" value="1"/>
</dbReference>
<evidence type="ECO:0000256" key="1">
    <source>
        <dbReference type="ARBA" id="ARBA00022741"/>
    </source>
</evidence>
<protein>
    <recommendedName>
        <fullName evidence="3">ATP-dependent RecD2 DNA helicase</fullName>
        <ecNumber evidence="3">5.6.2.3</ecNumber>
    </recommendedName>
    <alternativeName>
        <fullName evidence="3">DNA 5'-3' helicase subunit RecD2</fullName>
    </alternativeName>
</protein>
<dbReference type="HAMAP" id="MF_01488">
    <property type="entry name" value="RecD2"/>
    <property type="match status" value="1"/>
</dbReference>
<dbReference type="InterPro" id="IPR050534">
    <property type="entry name" value="Coronavir_polyprotein_1ab"/>
</dbReference>
<accession>A0ABW0YMW6</accession>
<comment type="similarity">
    <text evidence="3">Belongs to the RecD family. RecD2 subfamily.</text>
</comment>
<dbReference type="InterPro" id="IPR027417">
    <property type="entry name" value="P-loop_NTPase"/>
</dbReference>
<feature type="domain" description="AAA+ ATPase" evidence="4">
    <location>
        <begin position="362"/>
        <end position="561"/>
    </location>
</feature>
<keyword evidence="6" id="KW-1185">Reference proteome</keyword>
<comment type="catalytic activity">
    <reaction evidence="3">
        <text>ATP + H2O = ADP + phosphate + H(+)</text>
        <dbReference type="Rhea" id="RHEA:13065"/>
        <dbReference type="ChEBI" id="CHEBI:15377"/>
        <dbReference type="ChEBI" id="CHEBI:15378"/>
        <dbReference type="ChEBI" id="CHEBI:30616"/>
        <dbReference type="ChEBI" id="CHEBI:43474"/>
        <dbReference type="ChEBI" id="CHEBI:456216"/>
        <dbReference type="EC" id="5.6.2.3"/>
    </reaction>
</comment>
<dbReference type="CDD" id="cd17933">
    <property type="entry name" value="DEXSc_RecD-like"/>
    <property type="match status" value="1"/>
</dbReference>
<evidence type="ECO:0000259" key="4">
    <source>
        <dbReference type="SMART" id="SM00382"/>
    </source>
</evidence>
<dbReference type="Gene3D" id="1.10.10.2220">
    <property type="match status" value="1"/>
</dbReference>
<name>A0ABW0YMW6_9BACI</name>
<keyword evidence="3" id="KW-0238">DNA-binding</keyword>